<dbReference type="OrthoDB" id="10331347at2759"/>
<dbReference type="EMBL" id="SDOX01000047">
    <property type="protein sequence ID" value="TFJ83312.1"/>
    <property type="molecule type" value="Genomic_DNA"/>
</dbReference>
<gene>
    <name evidence="2" type="ORF">NSK_005376</name>
</gene>
<sequence length="198" mass="21129">MPDIPRDSQAGTSSIAPDIVRPAPHGAGMRVREPHLVPIPSRGEARVNNLHRPTARCGAVPPPPSLSLTLGLDAVLVLPQWPRVLPHEGAVDVFPLPQAGTALVEGMEEGLDEEKDEEDMLLPVGPALFRRTCAVLVAREEGGGVEEDGELEEGRQPLSPVRRDSRESGDPSFFKLSAPEFSSSHGRAVAGPGPQEQQ</sequence>
<organism evidence="2 3">
    <name type="scientific">Nannochloropsis salina CCMP1776</name>
    <dbReference type="NCBI Taxonomy" id="1027361"/>
    <lineage>
        <taxon>Eukaryota</taxon>
        <taxon>Sar</taxon>
        <taxon>Stramenopiles</taxon>
        <taxon>Ochrophyta</taxon>
        <taxon>Eustigmatophyceae</taxon>
        <taxon>Eustigmatales</taxon>
        <taxon>Monodopsidaceae</taxon>
        <taxon>Microchloropsis</taxon>
        <taxon>Microchloropsis salina</taxon>
    </lineage>
</organism>
<name>A0A4D9CVQ4_9STRA</name>
<accession>A0A4D9CVQ4</accession>
<dbReference type="AlphaFoldDB" id="A0A4D9CVQ4"/>
<reference evidence="2 3" key="1">
    <citation type="submission" date="2019-01" db="EMBL/GenBank/DDBJ databases">
        <title>Nuclear Genome Assembly of the Microalgal Biofuel strain Nannochloropsis salina CCMP1776.</title>
        <authorList>
            <person name="Hovde B."/>
        </authorList>
    </citation>
    <scope>NUCLEOTIDE SEQUENCE [LARGE SCALE GENOMIC DNA]</scope>
    <source>
        <strain evidence="2 3">CCMP1776</strain>
    </source>
</reference>
<evidence type="ECO:0000256" key="1">
    <source>
        <dbReference type="SAM" id="MobiDB-lite"/>
    </source>
</evidence>
<evidence type="ECO:0000313" key="2">
    <source>
        <dbReference type="EMBL" id="TFJ83312.1"/>
    </source>
</evidence>
<comment type="caution">
    <text evidence="2">The sequence shown here is derived from an EMBL/GenBank/DDBJ whole genome shotgun (WGS) entry which is preliminary data.</text>
</comment>
<keyword evidence="3" id="KW-1185">Reference proteome</keyword>
<feature type="region of interest" description="Disordered" evidence="1">
    <location>
        <begin position="144"/>
        <end position="198"/>
    </location>
</feature>
<proteinExistence type="predicted"/>
<protein>
    <submittedName>
        <fullName evidence="2">Uncharacterized protein</fullName>
    </submittedName>
</protein>
<dbReference type="Proteomes" id="UP000355283">
    <property type="component" value="Unassembled WGS sequence"/>
</dbReference>
<evidence type="ECO:0000313" key="3">
    <source>
        <dbReference type="Proteomes" id="UP000355283"/>
    </source>
</evidence>
<feature type="region of interest" description="Disordered" evidence="1">
    <location>
        <begin position="1"/>
        <end position="28"/>
    </location>
</feature>